<dbReference type="EMBL" id="MN035541">
    <property type="protein sequence ID" value="QDH90450.1"/>
    <property type="molecule type" value="Genomic_RNA"/>
</dbReference>
<accession>A0A514DA10</accession>
<reference evidence="1" key="1">
    <citation type="submission" date="2019-05" db="EMBL/GenBank/DDBJ databases">
        <title>Metatranscriptomic reconstruction reveals RNA viruses with the potential to shape carbon cycling in soil.</title>
        <authorList>
            <person name="Starr E.P."/>
            <person name="Nuccio E."/>
            <person name="Pett-Ridge J."/>
            <person name="Banfield J.F."/>
            <person name="Firestone M.K."/>
        </authorList>
    </citation>
    <scope>NUCLEOTIDE SEQUENCE</scope>
    <source>
        <strain evidence="1">H4_Bulk_46_scaffold_231</strain>
    </source>
</reference>
<organism evidence="1">
    <name type="scientific">Leviviridae sp</name>
    <dbReference type="NCBI Taxonomy" id="2027243"/>
    <lineage>
        <taxon>Viruses</taxon>
        <taxon>Riboviria</taxon>
        <taxon>Orthornavirae</taxon>
        <taxon>Lenarviricota</taxon>
        <taxon>Leviviricetes</taxon>
        <taxon>Norzivirales</taxon>
        <taxon>Fiersviridae</taxon>
    </lineage>
</organism>
<proteinExistence type="predicted"/>
<evidence type="ECO:0000313" key="1">
    <source>
        <dbReference type="EMBL" id="QDH90450.1"/>
    </source>
</evidence>
<name>A0A514DA10_9VIRU</name>
<gene>
    <name evidence="1" type="ORF">H4Bulk46231_000001</name>
</gene>
<sequence>MPPPSGPGYVRKARRLAAPASVMGTLESWVINPSLHPAPEPSHDRTPLDLSIWNGTQVTVSRSNPSWLRHKSGAPGDEGSEFWSQRTMMSEEIINQTLEGTQWSDPPRNTIGIHAIYTGPVLPRRPDLMPFPPFIDSSNATLDAWGSKAIAQCKPTNSVADASVFLGELLHDGIPKLLGAALWKQGTENALKASSQEYLNAQFGWKPLVNDMRKFAYAVRHADQVLSQFERDAGKVVRRKYSFPTELSATTELVATGASPFIAGSASALSLPVLPTGDRNVFRIRNTERRRWFSGAFTYYLPSGGNARSVMGKHAQEAKKLLGLSLTPDTVWNLSPWSWAVDWVSNTGDVLSNLTDWAVDGLTLRYGYIMEHTMVTDTYVYSGPTGFQSTFARPSSVSLVAETKVRRKATPFGFGLTWGGLSPRQLAIAAALGITHS</sequence>
<protein>
    <submittedName>
        <fullName evidence="1">Uncharacterized protein</fullName>
    </submittedName>
</protein>